<evidence type="ECO:0000313" key="1">
    <source>
        <dbReference type="EMBL" id="HGD12859.1"/>
    </source>
</evidence>
<comment type="caution">
    <text evidence="1">The sequence shown here is derived from an EMBL/GenBank/DDBJ whole genome shotgun (WGS) entry which is preliminary data.</text>
</comment>
<proteinExistence type="predicted"/>
<dbReference type="PROSITE" id="PS51257">
    <property type="entry name" value="PROKAR_LIPOPROTEIN"/>
    <property type="match status" value="1"/>
</dbReference>
<name>A0A7V3UZ93_UNCW3</name>
<dbReference type="EMBL" id="DTMZ01000045">
    <property type="protein sequence ID" value="HGD12859.1"/>
    <property type="molecule type" value="Genomic_DNA"/>
</dbReference>
<reference evidence="1" key="1">
    <citation type="journal article" date="2020" name="mSystems">
        <title>Genome- and Community-Level Interaction Insights into Carbon Utilization and Element Cycling Functions of Hydrothermarchaeota in Hydrothermal Sediment.</title>
        <authorList>
            <person name="Zhou Z."/>
            <person name="Liu Y."/>
            <person name="Xu W."/>
            <person name="Pan J."/>
            <person name="Luo Z.H."/>
            <person name="Li M."/>
        </authorList>
    </citation>
    <scope>NUCLEOTIDE SEQUENCE [LARGE SCALE GENOMIC DNA]</scope>
    <source>
        <strain evidence="1">SpSt-914</strain>
    </source>
</reference>
<protein>
    <submittedName>
        <fullName evidence="1">DUF4249 family protein</fullName>
    </submittedName>
</protein>
<accession>A0A7V3UZ93</accession>
<sequence length="275" mass="31168">MNYRWLLFGLLYLFIGCELTPKQPFQPQLVVHCLLHTNENQVQARVNRSYKLEEDYQPIFPGVELQIAGPDGVVDFQYVAGDSYRTVQPVQINEQDTWFLQAVKLGFDTVQAKTVIAGGFEILSPLPGDTVSSRDSMVWTRSRGSKGYYLSFRRIDLQDTFYLDALIPNDSFDLSYDSLRVRIPNMLFLILVAPPPESAPKLCTLRVWALDTNYYDWVRGAAGGGSVRLNHLNGGLGVFGSAVERTVPVWVRADSGPARRTTNWDIQPFGYRHRN</sequence>
<organism evidence="1">
    <name type="scientific">candidate division WOR-3 bacterium</name>
    <dbReference type="NCBI Taxonomy" id="2052148"/>
    <lineage>
        <taxon>Bacteria</taxon>
        <taxon>Bacteria division WOR-3</taxon>
    </lineage>
</organism>
<dbReference type="AlphaFoldDB" id="A0A7V3UZ93"/>
<gene>
    <name evidence="1" type="ORF">ENX16_02080</name>
</gene>